<feature type="binding site" evidence="9">
    <location>
        <begin position="237"/>
        <end position="238"/>
    </location>
    <ligand>
        <name>substrate</name>
    </ligand>
</feature>
<dbReference type="PROSITE" id="PS00171">
    <property type="entry name" value="TIM_1"/>
    <property type="match status" value="1"/>
</dbReference>
<comment type="pathway">
    <text evidence="9 10">Carbohydrate biosynthesis; gluconeogenesis.</text>
</comment>
<feature type="active site" description="Proton acceptor" evidence="9">
    <location>
        <position position="170"/>
    </location>
</feature>
<sequence>MRKPILAGNWKMFKTVSQALSYVEHLDGLLADIPNQSQADVVICAPATALYAVHNQAQGTPIQLGAQNVHQAEEGAYTGETSAIMLKDAGAKYVIIGHSERRQYFGETDESVNAKVQQALKHGLLPIVCVGEDLDQRNQGVTNTLVESQVRAAFNAVSADDVARSVVAYEPIWAIGTGMTATAQDANAVCTHIRSVLSDMYGQDKANLVRIQYGGSVKPDNIAELMAQSDIDGALVGGASLDPGTFASLVRNAL</sequence>
<dbReference type="FunFam" id="3.20.20.70:FF:000016">
    <property type="entry name" value="Triosephosphate isomerase"/>
    <property type="match status" value="1"/>
</dbReference>
<keyword evidence="8 9" id="KW-0413">Isomerase</keyword>
<dbReference type="NCBIfam" id="TIGR00419">
    <property type="entry name" value="tim"/>
    <property type="match status" value="1"/>
</dbReference>
<evidence type="ECO:0000256" key="1">
    <source>
        <dbReference type="ARBA" id="ARBA00004680"/>
    </source>
</evidence>
<dbReference type="OrthoDB" id="9809429at2"/>
<keyword evidence="6 9" id="KW-0963">Cytoplasm</keyword>
<dbReference type="GO" id="GO:0006094">
    <property type="term" value="P:gluconeogenesis"/>
    <property type="evidence" value="ECO:0007669"/>
    <property type="project" value="UniProtKB-UniRule"/>
</dbReference>
<dbReference type="EMBL" id="JMIR01000022">
    <property type="protein sequence ID" value="KEO82452.1"/>
    <property type="molecule type" value="Genomic_DNA"/>
</dbReference>
<dbReference type="UniPathway" id="UPA00138"/>
<dbReference type="InterPro" id="IPR013785">
    <property type="entry name" value="Aldolase_TIM"/>
</dbReference>
<reference evidence="11 12" key="1">
    <citation type="journal article" date="2013" name="Int. J. Syst. Evol. Microbiol.">
        <title>Tumebacillus flagellatus sp. nov., an alpha-amylase/pullulanase-producing bacterium isolated from cassava wastewater.</title>
        <authorList>
            <person name="Wang Q."/>
            <person name="Xie N."/>
            <person name="Qin Y."/>
            <person name="Shen N."/>
            <person name="Zhu J."/>
            <person name="Mi H."/>
            <person name="Huang R."/>
        </authorList>
    </citation>
    <scope>NUCLEOTIDE SEQUENCE [LARGE SCALE GENOMIC DNA]</scope>
    <source>
        <strain evidence="11 12">GST4</strain>
    </source>
</reference>
<proteinExistence type="inferred from homology"/>
<comment type="similarity">
    <text evidence="2 9 10">Belongs to the triosephosphate isomerase family.</text>
</comment>
<dbReference type="Pfam" id="PF00121">
    <property type="entry name" value="TIM"/>
    <property type="match status" value="1"/>
</dbReference>
<dbReference type="GO" id="GO:0046166">
    <property type="term" value="P:glyceraldehyde-3-phosphate biosynthetic process"/>
    <property type="evidence" value="ECO:0007669"/>
    <property type="project" value="TreeGrafter"/>
</dbReference>
<evidence type="ECO:0000256" key="3">
    <source>
        <dbReference type="ARBA" id="ARBA00011940"/>
    </source>
</evidence>
<dbReference type="InterPro" id="IPR020861">
    <property type="entry name" value="Triosephosphate_isomerase_AS"/>
</dbReference>
<keyword evidence="5 9" id="KW-0312">Gluconeogenesis</keyword>
<dbReference type="RefSeq" id="WP_038090327.1">
    <property type="nucleotide sequence ID" value="NZ_JMIR01000022.1"/>
</dbReference>
<evidence type="ECO:0000313" key="11">
    <source>
        <dbReference type="EMBL" id="KEO82452.1"/>
    </source>
</evidence>
<feature type="binding site" evidence="9">
    <location>
        <position position="216"/>
    </location>
    <ligand>
        <name>substrate</name>
    </ligand>
</feature>
<evidence type="ECO:0000256" key="7">
    <source>
        <dbReference type="ARBA" id="ARBA00023152"/>
    </source>
</evidence>
<evidence type="ECO:0000256" key="2">
    <source>
        <dbReference type="ARBA" id="ARBA00007422"/>
    </source>
</evidence>
<dbReference type="Proteomes" id="UP000027931">
    <property type="component" value="Unassembled WGS sequence"/>
</dbReference>
<dbReference type="PANTHER" id="PTHR21139">
    <property type="entry name" value="TRIOSEPHOSPHATE ISOMERASE"/>
    <property type="match status" value="1"/>
</dbReference>
<comment type="subunit">
    <text evidence="9 10">Homodimer.</text>
</comment>
<comment type="caution">
    <text evidence="11">The sequence shown here is derived from an EMBL/GenBank/DDBJ whole genome shotgun (WGS) entry which is preliminary data.</text>
</comment>
<evidence type="ECO:0000256" key="10">
    <source>
        <dbReference type="RuleBase" id="RU363013"/>
    </source>
</evidence>
<dbReference type="AlphaFoldDB" id="A0A074M915"/>
<evidence type="ECO:0000256" key="9">
    <source>
        <dbReference type="HAMAP-Rule" id="MF_00147"/>
    </source>
</evidence>
<accession>A0A074M915</accession>
<dbReference type="STRING" id="1157490.EL26_15345"/>
<comment type="subcellular location">
    <subcellularLocation>
        <location evidence="9 10">Cytoplasm</location>
    </subcellularLocation>
</comment>
<dbReference type="EC" id="5.3.1.1" evidence="3 9"/>
<dbReference type="Gene3D" id="3.20.20.70">
    <property type="entry name" value="Aldolase class I"/>
    <property type="match status" value="1"/>
</dbReference>
<evidence type="ECO:0000256" key="4">
    <source>
        <dbReference type="ARBA" id="ARBA00019397"/>
    </source>
</evidence>
<dbReference type="CDD" id="cd00311">
    <property type="entry name" value="TIM"/>
    <property type="match status" value="1"/>
</dbReference>
<keyword evidence="12" id="KW-1185">Reference proteome</keyword>
<dbReference type="GO" id="GO:0005829">
    <property type="term" value="C:cytosol"/>
    <property type="evidence" value="ECO:0007669"/>
    <property type="project" value="TreeGrafter"/>
</dbReference>
<dbReference type="UniPathway" id="UPA00109">
    <property type="reaction ID" value="UER00189"/>
</dbReference>
<name>A0A074M915_9BACL</name>
<dbReference type="GO" id="GO:0004807">
    <property type="term" value="F:triose-phosphate isomerase activity"/>
    <property type="evidence" value="ECO:0007669"/>
    <property type="project" value="UniProtKB-UniRule"/>
</dbReference>
<comment type="function">
    <text evidence="9">Involved in the gluconeogenesis. Catalyzes stereospecifically the conversion of dihydroxyacetone phosphate (DHAP) to D-glyceraldehyde-3-phosphate (G3P).</text>
</comment>
<comment type="pathway">
    <text evidence="1 9 10">Carbohydrate degradation; glycolysis; D-glyceraldehyde 3-phosphate from glycerone phosphate: step 1/1.</text>
</comment>
<organism evidence="11 12">
    <name type="scientific">Tumebacillus flagellatus</name>
    <dbReference type="NCBI Taxonomy" id="1157490"/>
    <lineage>
        <taxon>Bacteria</taxon>
        <taxon>Bacillati</taxon>
        <taxon>Bacillota</taxon>
        <taxon>Bacilli</taxon>
        <taxon>Bacillales</taxon>
        <taxon>Alicyclobacillaceae</taxon>
        <taxon>Tumebacillus</taxon>
    </lineage>
</organism>
<evidence type="ECO:0000256" key="8">
    <source>
        <dbReference type="ARBA" id="ARBA00023235"/>
    </source>
</evidence>
<protein>
    <recommendedName>
        <fullName evidence="4 9">Triosephosphate isomerase</fullName>
        <shortName evidence="9">TIM</shortName>
        <shortName evidence="9">TPI</shortName>
        <ecNumber evidence="3 9">5.3.1.1</ecNumber>
    </recommendedName>
    <alternativeName>
        <fullName evidence="9">Triose-phosphate isomerase</fullName>
    </alternativeName>
</protein>
<feature type="active site" description="Electrophile" evidence="9">
    <location>
        <position position="98"/>
    </location>
</feature>
<feature type="binding site" evidence="9">
    <location>
        <begin position="9"/>
        <end position="11"/>
    </location>
    <ligand>
        <name>substrate</name>
    </ligand>
</feature>
<evidence type="ECO:0000313" key="12">
    <source>
        <dbReference type="Proteomes" id="UP000027931"/>
    </source>
</evidence>
<dbReference type="GO" id="GO:0019563">
    <property type="term" value="P:glycerol catabolic process"/>
    <property type="evidence" value="ECO:0007669"/>
    <property type="project" value="TreeGrafter"/>
</dbReference>
<evidence type="ECO:0000256" key="6">
    <source>
        <dbReference type="ARBA" id="ARBA00022490"/>
    </source>
</evidence>
<dbReference type="SUPFAM" id="SSF51351">
    <property type="entry name" value="Triosephosphate isomerase (TIM)"/>
    <property type="match status" value="1"/>
</dbReference>
<gene>
    <name evidence="9 11" type="primary">tpiA</name>
    <name evidence="11" type="ORF">EL26_15345</name>
</gene>
<dbReference type="HAMAP" id="MF_00147_B">
    <property type="entry name" value="TIM_B"/>
    <property type="match status" value="1"/>
</dbReference>
<dbReference type="eggNOG" id="COG0149">
    <property type="taxonomic scope" value="Bacteria"/>
</dbReference>
<comment type="catalytic activity">
    <reaction evidence="9 10">
        <text>D-glyceraldehyde 3-phosphate = dihydroxyacetone phosphate</text>
        <dbReference type="Rhea" id="RHEA:18585"/>
        <dbReference type="ChEBI" id="CHEBI:57642"/>
        <dbReference type="ChEBI" id="CHEBI:59776"/>
        <dbReference type="EC" id="5.3.1.1"/>
    </reaction>
</comment>
<dbReference type="PANTHER" id="PTHR21139:SF42">
    <property type="entry name" value="TRIOSEPHOSPHATE ISOMERASE"/>
    <property type="match status" value="1"/>
</dbReference>
<dbReference type="InterPro" id="IPR000652">
    <property type="entry name" value="Triosephosphate_isomerase"/>
</dbReference>
<dbReference type="InterPro" id="IPR022896">
    <property type="entry name" value="TrioseP_Isoase_bac/euk"/>
</dbReference>
<feature type="binding site" evidence="9">
    <location>
        <position position="176"/>
    </location>
    <ligand>
        <name>substrate</name>
    </ligand>
</feature>
<dbReference type="InterPro" id="IPR035990">
    <property type="entry name" value="TIM_sf"/>
</dbReference>
<dbReference type="GO" id="GO:0006096">
    <property type="term" value="P:glycolytic process"/>
    <property type="evidence" value="ECO:0007669"/>
    <property type="project" value="UniProtKB-UniRule"/>
</dbReference>
<dbReference type="PROSITE" id="PS51440">
    <property type="entry name" value="TIM_2"/>
    <property type="match status" value="1"/>
</dbReference>
<evidence type="ECO:0000256" key="5">
    <source>
        <dbReference type="ARBA" id="ARBA00022432"/>
    </source>
</evidence>
<keyword evidence="7 9" id="KW-0324">Glycolysis</keyword>